<sequence>MPRENPRRKVRKTHHNGRIKFDASKSSAAITVAQRTARKGVLSLLPTLAIDILFEIFINLQPNDLINIMYTSKEFRTLLASPNFTVIWKAARLNVIGFPECPADLSEIQYAKLAFDCHCYRCGQRTSNGPQWEVRALFCGECLEEILIPAAERYVIPPFDDLAPTDLLATIMFKPPNYSHETHCYFERQVKRLAIAISGPIKSTNMLMAEAKRQVYTIRKHAQRCRVWEVEARARHQHQIAERKARMKVERREDIRLRLSEHGLGTVIDSLPPKLFENHRLVNSATSLTDRVWNNINLSLVEWIQEQDKARVARSSFGAYMAEHPDVLLPSIQEFLTISEVEAILKNPKIYPAPKELTENIPIFIENWRRKVALHLANMVTTGLDAKRAITTKRTENAKLAKLELATTVFSTACTRRGVPRLSLSLKYVHYPWVIAHSCLSEHATVQNGKFKPYRCGSKDLRHERKIGKTIIAPILEACNLSPATTTSAHMDTINARFICSNCKIRESAGALVTVYTWRTAIGHALVCINRAKGYSWKKLSDHAADQAKASSSNIGFDYMVGDEQRNAMVTQWGCRLCLDRGDTTARTVSGVRVHILSSEAYVLHD</sequence>
<dbReference type="EMBL" id="ML170169">
    <property type="protein sequence ID" value="TDL23822.1"/>
    <property type="molecule type" value="Genomic_DNA"/>
</dbReference>
<dbReference type="STRING" id="50990.A0A4Y7Q9Q2"/>
<protein>
    <recommendedName>
        <fullName evidence="1">F-box domain-containing protein</fullName>
    </recommendedName>
</protein>
<feature type="domain" description="F-box" evidence="1">
    <location>
        <begin position="42"/>
        <end position="91"/>
    </location>
</feature>
<dbReference type="SUPFAM" id="SSF81383">
    <property type="entry name" value="F-box domain"/>
    <property type="match status" value="1"/>
</dbReference>
<dbReference type="VEuPathDB" id="FungiDB:BD410DRAFT_787111"/>
<accession>A0A4Y7Q9Q2</accession>
<proteinExistence type="predicted"/>
<organism evidence="2 3">
    <name type="scientific">Rickenella mellea</name>
    <dbReference type="NCBI Taxonomy" id="50990"/>
    <lineage>
        <taxon>Eukaryota</taxon>
        <taxon>Fungi</taxon>
        <taxon>Dikarya</taxon>
        <taxon>Basidiomycota</taxon>
        <taxon>Agaricomycotina</taxon>
        <taxon>Agaricomycetes</taxon>
        <taxon>Hymenochaetales</taxon>
        <taxon>Rickenellaceae</taxon>
        <taxon>Rickenella</taxon>
    </lineage>
</organism>
<evidence type="ECO:0000313" key="2">
    <source>
        <dbReference type="EMBL" id="TDL23822.1"/>
    </source>
</evidence>
<dbReference type="OrthoDB" id="2322499at2759"/>
<dbReference type="InterPro" id="IPR036047">
    <property type="entry name" value="F-box-like_dom_sf"/>
</dbReference>
<dbReference type="PROSITE" id="PS50181">
    <property type="entry name" value="FBOX"/>
    <property type="match status" value="1"/>
</dbReference>
<keyword evidence="3" id="KW-1185">Reference proteome</keyword>
<dbReference type="Proteomes" id="UP000294933">
    <property type="component" value="Unassembled WGS sequence"/>
</dbReference>
<gene>
    <name evidence="2" type="ORF">BD410DRAFT_787111</name>
</gene>
<evidence type="ECO:0000313" key="3">
    <source>
        <dbReference type="Proteomes" id="UP000294933"/>
    </source>
</evidence>
<name>A0A4Y7Q9Q2_9AGAM</name>
<dbReference type="AlphaFoldDB" id="A0A4Y7Q9Q2"/>
<dbReference type="InterPro" id="IPR001810">
    <property type="entry name" value="F-box_dom"/>
</dbReference>
<dbReference type="Pfam" id="PF00646">
    <property type="entry name" value="F-box"/>
    <property type="match status" value="1"/>
</dbReference>
<reference evidence="2 3" key="1">
    <citation type="submission" date="2018-06" db="EMBL/GenBank/DDBJ databases">
        <title>A transcriptomic atlas of mushroom development highlights an independent origin of complex multicellularity.</title>
        <authorList>
            <consortium name="DOE Joint Genome Institute"/>
            <person name="Krizsan K."/>
            <person name="Almasi E."/>
            <person name="Merenyi Z."/>
            <person name="Sahu N."/>
            <person name="Viragh M."/>
            <person name="Koszo T."/>
            <person name="Mondo S."/>
            <person name="Kiss B."/>
            <person name="Balint B."/>
            <person name="Kues U."/>
            <person name="Barry K."/>
            <person name="Hegedus J.C."/>
            <person name="Henrissat B."/>
            <person name="Johnson J."/>
            <person name="Lipzen A."/>
            <person name="Ohm R."/>
            <person name="Nagy I."/>
            <person name="Pangilinan J."/>
            <person name="Yan J."/>
            <person name="Xiong Y."/>
            <person name="Grigoriev I.V."/>
            <person name="Hibbett D.S."/>
            <person name="Nagy L.G."/>
        </authorList>
    </citation>
    <scope>NUCLEOTIDE SEQUENCE [LARGE SCALE GENOMIC DNA]</scope>
    <source>
        <strain evidence="2 3">SZMC22713</strain>
    </source>
</reference>
<evidence type="ECO:0000259" key="1">
    <source>
        <dbReference type="PROSITE" id="PS50181"/>
    </source>
</evidence>